<dbReference type="Proteomes" id="UP000011086">
    <property type="component" value="Unassembled WGS sequence"/>
</dbReference>
<dbReference type="PROSITE" id="PS50048">
    <property type="entry name" value="ZN2_CY6_FUNGAL_2"/>
    <property type="match status" value="1"/>
</dbReference>
<dbReference type="PANTHER" id="PTHR37534">
    <property type="entry name" value="TRANSCRIPTIONAL ACTIVATOR PROTEIN UGA3"/>
    <property type="match status" value="1"/>
</dbReference>
<keyword evidence="6" id="KW-0539">Nucleus</keyword>
<dbReference type="PANTHER" id="PTHR37534:SF51">
    <property type="entry name" value="ACRIFLAVINE SENSITIVITY CONTROL PROTEIN ACR-2"/>
    <property type="match status" value="1"/>
</dbReference>
<dbReference type="Pfam" id="PF00172">
    <property type="entry name" value="Zn_clus"/>
    <property type="match status" value="1"/>
</dbReference>
<dbReference type="InterPro" id="IPR021858">
    <property type="entry name" value="Fun_TF"/>
</dbReference>
<evidence type="ECO:0000256" key="2">
    <source>
        <dbReference type="ARBA" id="ARBA00022833"/>
    </source>
</evidence>
<dbReference type="GO" id="GO:0045944">
    <property type="term" value="P:positive regulation of transcription by RNA polymerase II"/>
    <property type="evidence" value="ECO:0007669"/>
    <property type="project" value="TreeGrafter"/>
</dbReference>
<evidence type="ECO:0000256" key="1">
    <source>
        <dbReference type="ARBA" id="ARBA00004123"/>
    </source>
</evidence>
<dbReference type="GO" id="GO:0008270">
    <property type="term" value="F:zinc ion binding"/>
    <property type="evidence" value="ECO:0007669"/>
    <property type="project" value="InterPro"/>
</dbReference>
<comment type="subcellular location">
    <subcellularLocation>
        <location evidence="1">Nucleus</location>
    </subcellularLocation>
</comment>
<evidence type="ECO:0000259" key="7">
    <source>
        <dbReference type="PROSITE" id="PS50048"/>
    </source>
</evidence>
<dbReference type="GO" id="GO:0000981">
    <property type="term" value="F:DNA-binding transcription factor activity, RNA polymerase II-specific"/>
    <property type="evidence" value="ECO:0007669"/>
    <property type="project" value="InterPro"/>
</dbReference>
<evidence type="ECO:0000256" key="3">
    <source>
        <dbReference type="ARBA" id="ARBA00023015"/>
    </source>
</evidence>
<evidence type="ECO:0000256" key="6">
    <source>
        <dbReference type="ARBA" id="ARBA00023242"/>
    </source>
</evidence>
<dbReference type="GO" id="GO:0005634">
    <property type="term" value="C:nucleus"/>
    <property type="evidence" value="ECO:0007669"/>
    <property type="project" value="UniProtKB-SubCell"/>
</dbReference>
<keyword evidence="3" id="KW-0805">Transcription regulation</keyword>
<dbReference type="SMART" id="SM00066">
    <property type="entry name" value="GAL4"/>
    <property type="match status" value="1"/>
</dbReference>
<sequence length="663" mass="73144">MDAPNEDFQTNNVGCVSNFSLTQPLSHHLVTGIIIIAVAATVHHRRALINLMNRQPQQAPQKCHNCRRRRLRCDRAIPACQKCTEFGQECLGYGNLFRWVGAVASHGKRAGHKTWVDDPAVVNHSLSPSPIGFSSTAWLPEYGAPQPQPQPQHGALQHGELHYGTDIPALQFDCWPANLCARPSQPHGTYSSPLPWEPPAMTPPMASTSPVALRSLDDFMSSASPTASSVAPSSDGNVDFAFSNSLTLHRLLDPTVQDYNPSTRYYLNYFSERVAKDLVVYDIPKNPFRSAVQICRPHGSLLYVIVALAAVHRASFFRSRGLPTQRCLYDALLAKQTALTQVKRGVANLENDKDSSDVLTAVVFFINFGLIDSGRDSWKVHIVAAGRLMKMLQQRSTVDADSSILALRDYVMGDCLTYFILGSTLNSWDGTGAEEVYGSLDINSIMERAETNAYHSIPSKILAIILRSTQLAAQIQQNGGIVSQQQLEEAKGLMGLLHTFDTRGWATHISTASGGAPDNPESREHMASAHRAAACAYLSMAIPGSFSGHGNFAADIYSHLQFVTEADMLFKGSVWPTFILGAQTADQGIRTWVERRLQACWQSTCPWGYVKTALEILQALWLFQEGLDSTTSTDWPSPREDGGIKRWNWLSQLKMLDVEYLVV</sequence>
<proteinExistence type="predicted"/>
<evidence type="ECO:0000313" key="8">
    <source>
        <dbReference type="EMBL" id="ELQ34041.1"/>
    </source>
</evidence>
<name>A0AA97NPR0_PYRO3</name>
<feature type="domain" description="Zn(2)-C6 fungal-type" evidence="7">
    <location>
        <begin position="62"/>
        <end position="90"/>
    </location>
</feature>
<organism evidence="8">
    <name type="scientific">Pyricularia oryzae (strain Y34)</name>
    <name type="common">Rice blast fungus</name>
    <name type="synonym">Magnaporthe oryzae</name>
    <dbReference type="NCBI Taxonomy" id="1143189"/>
    <lineage>
        <taxon>Eukaryota</taxon>
        <taxon>Fungi</taxon>
        <taxon>Dikarya</taxon>
        <taxon>Ascomycota</taxon>
        <taxon>Pezizomycotina</taxon>
        <taxon>Sordariomycetes</taxon>
        <taxon>Sordariomycetidae</taxon>
        <taxon>Magnaporthales</taxon>
        <taxon>Pyriculariaceae</taxon>
        <taxon>Pyricularia</taxon>
    </lineage>
</organism>
<reference evidence="8" key="1">
    <citation type="journal article" date="2012" name="PLoS Genet.">
        <title>Comparative analysis of the genomes of two field isolates of the rice blast fungus Magnaporthe oryzae.</title>
        <authorList>
            <person name="Xue M."/>
            <person name="Yang J."/>
            <person name="Li Z."/>
            <person name="Hu S."/>
            <person name="Yao N."/>
            <person name="Dean R.A."/>
            <person name="Zhao W."/>
            <person name="Shen M."/>
            <person name="Zhang H."/>
            <person name="Li C."/>
            <person name="Liu L."/>
            <person name="Cao L."/>
            <person name="Xu X."/>
            <person name="Xing Y."/>
            <person name="Hsiang T."/>
            <person name="Zhang Z."/>
            <person name="Xu J.R."/>
            <person name="Peng Y.L."/>
        </authorList>
    </citation>
    <scope>NUCLEOTIDE SEQUENCE</scope>
    <source>
        <strain evidence="8">Y34</strain>
    </source>
</reference>
<dbReference type="InterPro" id="IPR036864">
    <property type="entry name" value="Zn2-C6_fun-type_DNA-bd_sf"/>
</dbReference>
<dbReference type="Gene3D" id="4.10.240.10">
    <property type="entry name" value="Zn(2)-C6 fungal-type DNA-binding domain"/>
    <property type="match status" value="1"/>
</dbReference>
<gene>
    <name evidence="8" type="ORF">OOU_Y34scaffold00817g7</name>
</gene>
<accession>A0AA97NPR0</accession>
<dbReference type="GO" id="GO:0000976">
    <property type="term" value="F:transcription cis-regulatory region binding"/>
    <property type="evidence" value="ECO:0007669"/>
    <property type="project" value="TreeGrafter"/>
</dbReference>
<dbReference type="EMBL" id="JH793453">
    <property type="protein sequence ID" value="ELQ34041.1"/>
    <property type="molecule type" value="Genomic_DNA"/>
</dbReference>
<dbReference type="InterPro" id="IPR001138">
    <property type="entry name" value="Zn2Cys6_DnaBD"/>
</dbReference>
<dbReference type="Pfam" id="PF11951">
    <property type="entry name" value="Fungal_trans_2"/>
    <property type="match status" value="1"/>
</dbReference>
<evidence type="ECO:0000256" key="5">
    <source>
        <dbReference type="ARBA" id="ARBA00023163"/>
    </source>
</evidence>
<keyword evidence="4" id="KW-0238">DNA-binding</keyword>
<dbReference type="AlphaFoldDB" id="A0AA97NPR0"/>
<evidence type="ECO:0000256" key="4">
    <source>
        <dbReference type="ARBA" id="ARBA00023125"/>
    </source>
</evidence>
<dbReference type="SUPFAM" id="SSF57701">
    <property type="entry name" value="Zn2/Cys6 DNA-binding domain"/>
    <property type="match status" value="1"/>
</dbReference>
<protein>
    <submittedName>
        <fullName evidence="8">Acriflavine sensitivity control protein acr-2</fullName>
    </submittedName>
</protein>
<keyword evidence="2" id="KW-0862">Zinc</keyword>
<keyword evidence="5" id="KW-0804">Transcription</keyword>